<dbReference type="GO" id="GO:0009425">
    <property type="term" value="C:bacterial-type flagellum basal body"/>
    <property type="evidence" value="ECO:0007669"/>
    <property type="project" value="InterPro"/>
</dbReference>
<organism evidence="11 12">
    <name type="scientific">Candidatus Mucispirillum faecigallinarum</name>
    <dbReference type="NCBI Taxonomy" id="2838699"/>
    <lineage>
        <taxon>Bacteria</taxon>
        <taxon>Pseudomonadati</taxon>
        <taxon>Deferribacterota</taxon>
        <taxon>Deferribacteres</taxon>
        <taxon>Deferribacterales</taxon>
        <taxon>Mucispirillaceae</taxon>
        <taxon>Mucispirillum</taxon>
    </lineage>
</organism>
<name>A0A9D2KBH6_9BACT</name>
<evidence type="ECO:0000256" key="3">
    <source>
        <dbReference type="ARBA" id="ARBA00008281"/>
    </source>
</evidence>
<dbReference type="EMBL" id="DXAQ01000036">
    <property type="protein sequence ID" value="HIZ88792.1"/>
    <property type="molecule type" value="Genomic_DNA"/>
</dbReference>
<keyword evidence="11" id="KW-0966">Cell projection</keyword>
<keyword evidence="11" id="KW-0969">Cilium</keyword>
<dbReference type="GO" id="GO:0071973">
    <property type="term" value="P:bacterial-type flagellum-dependent cell motility"/>
    <property type="evidence" value="ECO:0007669"/>
    <property type="project" value="InterPro"/>
</dbReference>
<keyword evidence="6 10" id="KW-0812">Transmembrane</keyword>
<keyword evidence="5 10" id="KW-0145">Chemotaxis</keyword>
<reference evidence="11" key="2">
    <citation type="submission" date="2021-04" db="EMBL/GenBank/DDBJ databases">
        <authorList>
            <person name="Gilroy R."/>
        </authorList>
    </citation>
    <scope>NUCLEOTIDE SEQUENCE</scope>
    <source>
        <strain evidence="11">ChiW4-1371</strain>
    </source>
</reference>
<dbReference type="GO" id="GO:0006935">
    <property type="term" value="P:chemotaxis"/>
    <property type="evidence" value="ECO:0007669"/>
    <property type="project" value="UniProtKB-KW"/>
</dbReference>
<feature type="transmembrane region" description="Helical" evidence="10">
    <location>
        <begin position="12"/>
        <end position="34"/>
    </location>
</feature>
<keyword evidence="9 10" id="KW-0472">Membrane</keyword>
<comment type="caution">
    <text evidence="11">The sequence shown here is derived from an EMBL/GenBank/DDBJ whole genome shotgun (WGS) entry which is preliminary data.</text>
</comment>
<gene>
    <name evidence="11" type="ORF">H9804_02510</name>
</gene>
<evidence type="ECO:0000256" key="1">
    <source>
        <dbReference type="ARBA" id="ARBA00002254"/>
    </source>
</evidence>
<comment type="subcellular location">
    <subcellularLocation>
        <location evidence="2">Cell membrane</location>
        <topology evidence="2">Single-pass membrane protein</topology>
    </subcellularLocation>
</comment>
<dbReference type="AlphaFoldDB" id="A0A9D2KBH6"/>
<comment type="function">
    <text evidence="1 10">Controls the rotational direction of flagella during chemotaxis.</text>
</comment>
<protein>
    <recommendedName>
        <fullName evidence="10">Flagellar protein FliL</fullName>
    </recommendedName>
</protein>
<evidence type="ECO:0000313" key="12">
    <source>
        <dbReference type="Proteomes" id="UP000824176"/>
    </source>
</evidence>
<reference evidence="11" key="1">
    <citation type="journal article" date="2021" name="PeerJ">
        <title>Extensive microbial diversity within the chicken gut microbiome revealed by metagenomics and culture.</title>
        <authorList>
            <person name="Gilroy R."/>
            <person name="Ravi A."/>
            <person name="Getino M."/>
            <person name="Pursley I."/>
            <person name="Horton D.L."/>
            <person name="Alikhan N.F."/>
            <person name="Baker D."/>
            <person name="Gharbi K."/>
            <person name="Hall N."/>
            <person name="Watson M."/>
            <person name="Adriaenssens E.M."/>
            <person name="Foster-Nyarko E."/>
            <person name="Jarju S."/>
            <person name="Secka A."/>
            <person name="Antonio M."/>
            <person name="Oren A."/>
            <person name="Chaudhuri R.R."/>
            <person name="La Ragione R."/>
            <person name="Hildebrand F."/>
            <person name="Pallen M.J."/>
        </authorList>
    </citation>
    <scope>NUCLEOTIDE SEQUENCE</scope>
    <source>
        <strain evidence="11">ChiW4-1371</strain>
    </source>
</reference>
<dbReference type="GO" id="GO:0005886">
    <property type="term" value="C:plasma membrane"/>
    <property type="evidence" value="ECO:0007669"/>
    <property type="project" value="UniProtKB-SubCell"/>
</dbReference>
<accession>A0A9D2KBH6</accession>
<keyword evidence="8 10" id="KW-1133">Transmembrane helix</keyword>
<comment type="similarity">
    <text evidence="3 10">Belongs to the FliL family.</text>
</comment>
<dbReference type="Proteomes" id="UP000824176">
    <property type="component" value="Unassembled WGS sequence"/>
</dbReference>
<dbReference type="InterPro" id="IPR005503">
    <property type="entry name" value="FliL"/>
</dbReference>
<evidence type="ECO:0000256" key="6">
    <source>
        <dbReference type="ARBA" id="ARBA00022692"/>
    </source>
</evidence>
<evidence type="ECO:0000313" key="11">
    <source>
        <dbReference type="EMBL" id="HIZ88792.1"/>
    </source>
</evidence>
<evidence type="ECO:0000256" key="9">
    <source>
        <dbReference type="ARBA" id="ARBA00023136"/>
    </source>
</evidence>
<evidence type="ECO:0000256" key="8">
    <source>
        <dbReference type="ARBA" id="ARBA00022989"/>
    </source>
</evidence>
<sequence>MSKERKDNTSKKIVKIVIWLLVMTAIALVIWKLYGKIDIKRTDFSKVTVKKQPATIYDMYKVKSEKVDSSLYYVRIKDIYCDAYKIRETDQQRYFKIDIVFEVHSKKDAKAVEEITAQTVNEIRNMMKNYPVIDIDRASIMAYVKRDLKAKMNNVLKKDAVVEVYFGSFLCG</sequence>
<keyword evidence="4 10" id="KW-1003">Cell membrane</keyword>
<keyword evidence="11" id="KW-0282">Flagellum</keyword>
<evidence type="ECO:0000256" key="10">
    <source>
        <dbReference type="RuleBase" id="RU364125"/>
    </source>
</evidence>
<proteinExistence type="inferred from homology"/>
<dbReference type="Pfam" id="PF03748">
    <property type="entry name" value="FliL"/>
    <property type="match status" value="1"/>
</dbReference>
<evidence type="ECO:0000256" key="7">
    <source>
        <dbReference type="ARBA" id="ARBA00022779"/>
    </source>
</evidence>
<keyword evidence="7 10" id="KW-0283">Flagellar rotation</keyword>
<evidence type="ECO:0000256" key="4">
    <source>
        <dbReference type="ARBA" id="ARBA00022475"/>
    </source>
</evidence>
<evidence type="ECO:0000256" key="2">
    <source>
        <dbReference type="ARBA" id="ARBA00004162"/>
    </source>
</evidence>
<evidence type="ECO:0000256" key="5">
    <source>
        <dbReference type="ARBA" id="ARBA00022500"/>
    </source>
</evidence>